<dbReference type="PATRIC" id="fig|86662.23.peg.3061"/>
<dbReference type="Proteomes" id="UP000175835">
    <property type="component" value="Unassembled WGS sequence"/>
</dbReference>
<keyword evidence="1" id="KW-0812">Transmembrane</keyword>
<evidence type="ECO:0000256" key="1">
    <source>
        <dbReference type="SAM" id="Phobius"/>
    </source>
</evidence>
<feature type="transmembrane region" description="Helical" evidence="1">
    <location>
        <begin position="21"/>
        <end position="38"/>
    </location>
</feature>
<keyword evidence="1" id="KW-0472">Membrane</keyword>
<protein>
    <submittedName>
        <fullName evidence="2">Uncharacterized protein</fullName>
    </submittedName>
</protein>
<dbReference type="AlphaFoldDB" id="A0A1E8BM43"/>
<reference evidence="2 3" key="1">
    <citation type="submission" date="2016-05" db="EMBL/GenBank/DDBJ databases">
        <title>Bacillus thuringiensis and Bacillus weihenstephanensis as novel biocontrol agents of wilt causing Verticillium species.</title>
        <authorList>
            <person name="Hollensteiner J."/>
            <person name="Wemheuer F."/>
            <person name="Harting R."/>
            <person name="Kolarzyk A."/>
            <person name="Diaz-Valerio S."/>
            <person name="Poehlein A."/>
            <person name="Brzuszkiewicz E."/>
            <person name="Nesemann K."/>
            <person name="Braus-Stromeyer S."/>
            <person name="Braus G."/>
            <person name="Daniel R."/>
            <person name="Liesegang H."/>
        </authorList>
    </citation>
    <scope>NUCLEOTIDE SEQUENCE [LARGE SCALE GENOMIC DNA]</scope>
    <source>
        <strain evidence="2 3">GOE11</strain>
    </source>
</reference>
<dbReference type="EMBL" id="LXLX01000034">
    <property type="protein sequence ID" value="OFD92347.1"/>
    <property type="molecule type" value="Genomic_DNA"/>
</dbReference>
<sequence length="65" mass="6786">MDKRRCLKGEGMMTKSNVVEIISAVVSIIGAYILINALEMGSKAAGASVAVQGGHMDTSTYLAIL</sequence>
<evidence type="ECO:0000313" key="2">
    <source>
        <dbReference type="EMBL" id="OFD92347.1"/>
    </source>
</evidence>
<keyword evidence="1" id="KW-1133">Transmembrane helix</keyword>
<evidence type="ECO:0000313" key="3">
    <source>
        <dbReference type="Proteomes" id="UP000175835"/>
    </source>
</evidence>
<comment type="caution">
    <text evidence="2">The sequence shown here is derived from an EMBL/GenBank/DDBJ whole genome shotgun (WGS) entry which is preliminary data.</text>
</comment>
<organism evidence="2 3">
    <name type="scientific">Bacillus mycoides</name>
    <dbReference type="NCBI Taxonomy" id="1405"/>
    <lineage>
        <taxon>Bacteria</taxon>
        <taxon>Bacillati</taxon>
        <taxon>Bacillota</taxon>
        <taxon>Bacilli</taxon>
        <taxon>Bacillales</taxon>
        <taxon>Bacillaceae</taxon>
        <taxon>Bacillus</taxon>
        <taxon>Bacillus cereus group</taxon>
    </lineage>
</organism>
<gene>
    <name evidence="2" type="ORF">BWGOE11_30910</name>
</gene>
<proteinExistence type="predicted"/>
<name>A0A1E8BM43_BACMY</name>
<accession>A0A1E8BM43</accession>